<accession>A0A9W6YJK1</accession>
<organism evidence="2 3">
    <name type="scientific">Phytophthora lilii</name>
    <dbReference type="NCBI Taxonomy" id="2077276"/>
    <lineage>
        <taxon>Eukaryota</taxon>
        <taxon>Sar</taxon>
        <taxon>Stramenopiles</taxon>
        <taxon>Oomycota</taxon>
        <taxon>Peronosporomycetes</taxon>
        <taxon>Peronosporales</taxon>
        <taxon>Peronosporaceae</taxon>
        <taxon>Phytophthora</taxon>
    </lineage>
</organism>
<name>A0A9W6YJK1_9STRA</name>
<evidence type="ECO:0000313" key="3">
    <source>
        <dbReference type="Proteomes" id="UP001165083"/>
    </source>
</evidence>
<feature type="compositionally biased region" description="Low complexity" evidence="1">
    <location>
        <begin position="28"/>
        <end position="48"/>
    </location>
</feature>
<comment type="caution">
    <text evidence="2">The sequence shown here is derived from an EMBL/GenBank/DDBJ whole genome shotgun (WGS) entry which is preliminary data.</text>
</comment>
<protein>
    <submittedName>
        <fullName evidence="2">Unnamed protein product</fullName>
    </submittedName>
</protein>
<dbReference type="AlphaFoldDB" id="A0A9W6YJK1"/>
<dbReference type="OrthoDB" id="116183at2759"/>
<feature type="compositionally biased region" description="Polar residues" evidence="1">
    <location>
        <begin position="1"/>
        <end position="11"/>
    </location>
</feature>
<dbReference type="Proteomes" id="UP001165083">
    <property type="component" value="Unassembled WGS sequence"/>
</dbReference>
<evidence type="ECO:0000313" key="2">
    <source>
        <dbReference type="EMBL" id="GMF64912.1"/>
    </source>
</evidence>
<dbReference type="EMBL" id="BSXW01012436">
    <property type="protein sequence ID" value="GMF64912.1"/>
    <property type="molecule type" value="Genomic_DNA"/>
</dbReference>
<sequence length="179" mass="19964">MLASVESSFESSGKVDSGAERTSLLGMEWSSSSNDECSNASSSSSQSGEPEEVEVDAVTAHGRKWVRRDAVLIDQASHARPRKTHFLWPSQLQLGERTVAKYFYLMYPMQTVNTMLRLTNENLSTHGHRCIGQGDWFRWIGIRLAMALEPRRGPSRVYWKTTVKEGCVGTAADTESAFT</sequence>
<reference evidence="2" key="1">
    <citation type="submission" date="2023-04" db="EMBL/GenBank/DDBJ databases">
        <title>Phytophthora lilii NBRC 32176.</title>
        <authorList>
            <person name="Ichikawa N."/>
            <person name="Sato H."/>
            <person name="Tonouchi N."/>
        </authorList>
    </citation>
    <scope>NUCLEOTIDE SEQUENCE</scope>
    <source>
        <strain evidence="2">NBRC 32176</strain>
    </source>
</reference>
<evidence type="ECO:0000256" key="1">
    <source>
        <dbReference type="SAM" id="MobiDB-lite"/>
    </source>
</evidence>
<proteinExistence type="predicted"/>
<gene>
    <name evidence="2" type="ORF">Plil01_001766000</name>
</gene>
<feature type="region of interest" description="Disordered" evidence="1">
    <location>
        <begin position="1"/>
        <end position="57"/>
    </location>
</feature>
<keyword evidence="3" id="KW-1185">Reference proteome</keyword>